<keyword evidence="1" id="KW-0812">Transmembrane</keyword>
<sequence length="260" mass="27372">MSKPTLADVAANAKTSDIQSSYLASVNDRVDRVWAAVSPGQQHPVTPLSAFLGTFCGLGGLVLAESFLRSSDFAPDNSLLYIPSFGALSTLLYAAPAAPLGKPKNTYYGHVISITIALAVHYAAQQLGRMGWWALPVGVEKVLTPSLAIAAMVLFKVAHPPAAACVIVYATLADQGQQMPTYLLMPALISCTYMLAVQRGVAAVMNITHVSKTKPDAPHKDASIAQNEKWNTQSTGNTSATAAVFMTAPAATRSAARELV</sequence>
<feature type="transmembrane region" description="Helical" evidence="1">
    <location>
        <begin position="80"/>
        <end position="101"/>
    </location>
</feature>
<feature type="transmembrane region" description="Helical" evidence="1">
    <location>
        <begin position="48"/>
        <end position="68"/>
    </location>
</feature>
<evidence type="ECO:0000256" key="1">
    <source>
        <dbReference type="SAM" id="Phobius"/>
    </source>
</evidence>
<keyword evidence="1" id="KW-1133">Transmembrane helix</keyword>
<dbReference type="PANTHER" id="PTHR33741">
    <property type="entry name" value="TRANSMEMBRANE PROTEIN DDB_G0269096-RELATED"/>
    <property type="match status" value="1"/>
</dbReference>
<keyword evidence="1" id="KW-0472">Membrane</keyword>
<dbReference type="PANTHER" id="PTHR33741:SF5">
    <property type="entry name" value="TRANSMEMBRANE PROTEIN DDB_G0269096-RELATED"/>
    <property type="match status" value="1"/>
</dbReference>
<dbReference type="InterPro" id="IPR007065">
    <property type="entry name" value="HPP"/>
</dbReference>
<dbReference type="AlphaFoldDB" id="A0A7S3APX6"/>
<name>A0A7S3APX6_9EUKA</name>
<evidence type="ECO:0000259" key="2">
    <source>
        <dbReference type="Pfam" id="PF04982"/>
    </source>
</evidence>
<dbReference type="EMBL" id="HBHX01021650">
    <property type="protein sequence ID" value="CAE0111424.1"/>
    <property type="molecule type" value="Transcribed_RNA"/>
</dbReference>
<feature type="transmembrane region" description="Helical" evidence="1">
    <location>
        <begin position="107"/>
        <end position="124"/>
    </location>
</feature>
<accession>A0A7S3APX6</accession>
<proteinExistence type="predicted"/>
<dbReference type="Pfam" id="PF04982">
    <property type="entry name" value="TM_HPP"/>
    <property type="match status" value="1"/>
</dbReference>
<organism evidence="3">
    <name type="scientific">Haptolina ericina</name>
    <dbReference type="NCBI Taxonomy" id="156174"/>
    <lineage>
        <taxon>Eukaryota</taxon>
        <taxon>Haptista</taxon>
        <taxon>Haptophyta</taxon>
        <taxon>Prymnesiophyceae</taxon>
        <taxon>Prymnesiales</taxon>
        <taxon>Prymnesiaceae</taxon>
        <taxon>Haptolina</taxon>
    </lineage>
</organism>
<gene>
    <name evidence="3" type="ORF">HERI1096_LOCUS12084</name>
</gene>
<dbReference type="InterPro" id="IPR058581">
    <property type="entry name" value="TM_HPP"/>
</dbReference>
<protein>
    <recommendedName>
        <fullName evidence="2">HPP transmembrane region domain-containing protein</fullName>
    </recommendedName>
</protein>
<feature type="transmembrane region" description="Helical" evidence="1">
    <location>
        <begin position="145"/>
        <end position="170"/>
    </location>
</feature>
<feature type="domain" description="HPP transmembrane region" evidence="2">
    <location>
        <begin position="45"/>
        <end position="199"/>
    </location>
</feature>
<evidence type="ECO:0000313" key="3">
    <source>
        <dbReference type="EMBL" id="CAE0111424.1"/>
    </source>
</evidence>
<reference evidence="3" key="1">
    <citation type="submission" date="2021-01" db="EMBL/GenBank/DDBJ databases">
        <authorList>
            <person name="Corre E."/>
            <person name="Pelletier E."/>
            <person name="Niang G."/>
            <person name="Scheremetjew M."/>
            <person name="Finn R."/>
            <person name="Kale V."/>
            <person name="Holt S."/>
            <person name="Cochrane G."/>
            <person name="Meng A."/>
            <person name="Brown T."/>
            <person name="Cohen L."/>
        </authorList>
    </citation>
    <scope>NUCLEOTIDE SEQUENCE</scope>
    <source>
        <strain evidence="3">CCMP281</strain>
    </source>
</reference>